<evidence type="ECO:0000313" key="1">
    <source>
        <dbReference type="EMBL" id="KKK71427.1"/>
    </source>
</evidence>
<organism evidence="1">
    <name type="scientific">marine sediment metagenome</name>
    <dbReference type="NCBI Taxonomy" id="412755"/>
    <lineage>
        <taxon>unclassified sequences</taxon>
        <taxon>metagenomes</taxon>
        <taxon>ecological metagenomes</taxon>
    </lineage>
</organism>
<reference evidence="1" key="1">
    <citation type="journal article" date="2015" name="Nature">
        <title>Complex archaea that bridge the gap between prokaryotes and eukaryotes.</title>
        <authorList>
            <person name="Spang A."/>
            <person name="Saw J.H."/>
            <person name="Jorgensen S.L."/>
            <person name="Zaremba-Niedzwiedzka K."/>
            <person name="Martijn J."/>
            <person name="Lind A.E."/>
            <person name="van Eijk R."/>
            <person name="Schleper C."/>
            <person name="Guy L."/>
            <person name="Ettema T.J."/>
        </authorList>
    </citation>
    <scope>NUCLEOTIDE SEQUENCE</scope>
</reference>
<gene>
    <name evidence="1" type="ORF">LCGC14_2914030</name>
</gene>
<comment type="caution">
    <text evidence="1">The sequence shown here is derived from an EMBL/GenBank/DDBJ whole genome shotgun (WGS) entry which is preliminary data.</text>
</comment>
<accession>A0A0F8XQV3</accession>
<name>A0A0F8XQV3_9ZZZZ</name>
<protein>
    <submittedName>
        <fullName evidence="1">Uncharacterized protein</fullName>
    </submittedName>
</protein>
<dbReference type="EMBL" id="LAZR01057739">
    <property type="protein sequence ID" value="KKK71427.1"/>
    <property type="molecule type" value="Genomic_DNA"/>
</dbReference>
<proteinExistence type="predicted"/>
<sequence length="53" mass="5861">MTLKSLIDLAKKNHLPFGGTTIFFEGDEIVQRAEILIEDLDGENGLVLSVDDE</sequence>
<dbReference type="AlphaFoldDB" id="A0A0F8XQV3"/>